<organism evidence="2 3">
    <name type="scientific">Lolium multiflorum</name>
    <name type="common">Italian ryegrass</name>
    <name type="synonym">Lolium perenne subsp. multiflorum</name>
    <dbReference type="NCBI Taxonomy" id="4521"/>
    <lineage>
        <taxon>Eukaryota</taxon>
        <taxon>Viridiplantae</taxon>
        <taxon>Streptophyta</taxon>
        <taxon>Embryophyta</taxon>
        <taxon>Tracheophyta</taxon>
        <taxon>Spermatophyta</taxon>
        <taxon>Magnoliopsida</taxon>
        <taxon>Liliopsida</taxon>
        <taxon>Poales</taxon>
        <taxon>Poaceae</taxon>
        <taxon>BOP clade</taxon>
        <taxon>Pooideae</taxon>
        <taxon>Poodae</taxon>
        <taxon>Poeae</taxon>
        <taxon>Poeae Chloroplast Group 2 (Poeae type)</taxon>
        <taxon>Loliodinae</taxon>
        <taxon>Loliinae</taxon>
        <taxon>Lolium</taxon>
    </lineage>
</organism>
<dbReference type="PROSITE" id="PS50191">
    <property type="entry name" value="CRAL_TRIO"/>
    <property type="match status" value="1"/>
</dbReference>
<comment type="caution">
    <text evidence="2">The sequence shown here is derived from an EMBL/GenBank/DDBJ whole genome shotgun (WGS) entry which is preliminary data.</text>
</comment>
<dbReference type="Pfam" id="PF00650">
    <property type="entry name" value="CRAL_TRIO"/>
    <property type="match status" value="1"/>
</dbReference>
<dbReference type="SUPFAM" id="SSF52087">
    <property type="entry name" value="CRAL/TRIO domain"/>
    <property type="match status" value="1"/>
</dbReference>
<dbReference type="PANTHER" id="PTHR47556:SF1">
    <property type="entry name" value="SEC14P-LIKE PHOSPHATIDYLINOSITOL TRANSFER FAMILY PROTEIN"/>
    <property type="match status" value="1"/>
</dbReference>
<evidence type="ECO:0000313" key="2">
    <source>
        <dbReference type="EMBL" id="KAK1614849.1"/>
    </source>
</evidence>
<keyword evidence="3" id="KW-1185">Reference proteome</keyword>
<dbReference type="InterPro" id="IPR036273">
    <property type="entry name" value="CRAL/TRIO_N_dom_sf"/>
</dbReference>
<dbReference type="EMBL" id="JAUUTY010000006">
    <property type="protein sequence ID" value="KAK1614849.1"/>
    <property type="molecule type" value="Genomic_DNA"/>
</dbReference>
<reference evidence="2" key="1">
    <citation type="submission" date="2023-07" db="EMBL/GenBank/DDBJ databases">
        <title>A chromosome-level genome assembly of Lolium multiflorum.</title>
        <authorList>
            <person name="Chen Y."/>
            <person name="Copetti D."/>
            <person name="Kolliker R."/>
            <person name="Studer B."/>
        </authorList>
    </citation>
    <scope>NUCLEOTIDE SEQUENCE</scope>
    <source>
        <strain evidence="2">02402/16</strain>
        <tissue evidence="2">Leaf</tissue>
    </source>
</reference>
<dbReference type="Proteomes" id="UP001231189">
    <property type="component" value="Unassembled WGS sequence"/>
</dbReference>
<name>A0AAD8R884_LOLMU</name>
<dbReference type="SMART" id="SM00516">
    <property type="entry name" value="SEC14"/>
    <property type="match status" value="1"/>
</dbReference>
<dbReference type="Gene3D" id="3.40.525.10">
    <property type="entry name" value="CRAL-TRIO lipid binding domain"/>
    <property type="match status" value="1"/>
</dbReference>
<accession>A0AAD8R884</accession>
<dbReference type="InterPro" id="IPR001251">
    <property type="entry name" value="CRAL-TRIO_dom"/>
</dbReference>
<feature type="domain" description="CRAL-TRIO" evidence="1">
    <location>
        <begin position="157"/>
        <end position="310"/>
    </location>
</feature>
<dbReference type="SUPFAM" id="SSF46938">
    <property type="entry name" value="CRAL/TRIO N-terminal domain"/>
    <property type="match status" value="1"/>
</dbReference>
<evidence type="ECO:0000313" key="3">
    <source>
        <dbReference type="Proteomes" id="UP001231189"/>
    </source>
</evidence>
<gene>
    <name evidence="2" type="ORF">QYE76_020366</name>
</gene>
<protein>
    <recommendedName>
        <fullName evidence="1">CRAL-TRIO domain-containing protein</fullName>
    </recommendedName>
</protein>
<dbReference type="InterPro" id="IPR036865">
    <property type="entry name" value="CRAL-TRIO_dom_sf"/>
</dbReference>
<dbReference type="AlphaFoldDB" id="A0AAD8R884"/>
<dbReference type="PANTHER" id="PTHR47556">
    <property type="entry name" value="SEC14P-LIKE PHOSPHATIDYLINOSITOL TRANSFER FAMILY PROTEIN"/>
    <property type="match status" value="1"/>
</dbReference>
<dbReference type="CDD" id="cd00170">
    <property type="entry name" value="SEC14"/>
    <property type="match status" value="1"/>
</dbReference>
<sequence length="310" mass="35120">MAGLALLTASHWLIPSETLSLSGESLTTTGHRGPVGRRAPIRRRTLPLALRPEAMAAACSFRSIVRAPPPPRGLARRSVFCCSTAPGGASTSKLVMEVKERLEREHPDLPTGRSGRDDDEMILWFLKDRKFAVDEAVSKLTKAIKWRQDFRVSELSEESVKGLYRTGKAYVHSSFDIYDRPVLVVVAAKHFPSKQDPLENEKLCAFLVEKALNKLPTGTDNILGIFDLRGFSVENGDLQFLKFLIDVFYYYYPKRLGQVLFVDAPFVFQPMWQLVKPLLKQYGSLVRFCDAETVRKEYFKEETVPPDFRC</sequence>
<proteinExistence type="predicted"/>
<evidence type="ECO:0000259" key="1">
    <source>
        <dbReference type="PROSITE" id="PS50191"/>
    </source>
</evidence>